<organism evidence="2 3">
    <name type="scientific">Tolypocladium capitatum</name>
    <dbReference type="NCBI Taxonomy" id="45235"/>
    <lineage>
        <taxon>Eukaryota</taxon>
        <taxon>Fungi</taxon>
        <taxon>Dikarya</taxon>
        <taxon>Ascomycota</taxon>
        <taxon>Pezizomycotina</taxon>
        <taxon>Sordariomycetes</taxon>
        <taxon>Hypocreomycetidae</taxon>
        <taxon>Hypocreales</taxon>
        <taxon>Ophiocordycipitaceae</taxon>
        <taxon>Tolypocladium</taxon>
    </lineage>
</organism>
<feature type="chain" id="PRO_5014391121" evidence="1">
    <location>
        <begin position="23"/>
        <end position="359"/>
    </location>
</feature>
<accession>A0A2K3Q830</accession>
<keyword evidence="1" id="KW-0732">Signal</keyword>
<dbReference type="SUPFAM" id="SSF50939">
    <property type="entry name" value="Sialidases"/>
    <property type="match status" value="1"/>
</dbReference>
<evidence type="ECO:0000256" key="1">
    <source>
        <dbReference type="SAM" id="SignalP"/>
    </source>
</evidence>
<dbReference type="PANTHER" id="PTHR38792:SF3">
    <property type="entry name" value="BNR_ASP-BOX REPEAT DOMAIN PROTEIN (AFU_ORTHOLOGUE AFUA_7G06430)-RELATED"/>
    <property type="match status" value="1"/>
</dbReference>
<protein>
    <submittedName>
        <fullName evidence="2">Uncharacterized protein</fullName>
    </submittedName>
</protein>
<dbReference type="STRING" id="45235.A0A2K3Q830"/>
<dbReference type="CDD" id="cd15482">
    <property type="entry name" value="Sialidase_non-viral"/>
    <property type="match status" value="1"/>
</dbReference>
<dbReference type="InterPro" id="IPR036278">
    <property type="entry name" value="Sialidase_sf"/>
</dbReference>
<dbReference type="EMBL" id="NRSZ01001056">
    <property type="protein sequence ID" value="PNY23700.1"/>
    <property type="molecule type" value="Genomic_DNA"/>
</dbReference>
<evidence type="ECO:0000313" key="2">
    <source>
        <dbReference type="EMBL" id="PNY23700.1"/>
    </source>
</evidence>
<proteinExistence type="predicted"/>
<dbReference type="Proteomes" id="UP000236621">
    <property type="component" value="Unassembled WGS sequence"/>
</dbReference>
<comment type="caution">
    <text evidence="2">The sequence shown here is derived from an EMBL/GenBank/DDBJ whole genome shotgun (WGS) entry which is preliminary data.</text>
</comment>
<reference evidence="2 3" key="1">
    <citation type="submission" date="2017-08" db="EMBL/GenBank/DDBJ databases">
        <title>Harnessing the power of phylogenomics to disentangle the directionality and signatures of interkingdom host jumping in the parasitic fungal genus Tolypocladium.</title>
        <authorList>
            <person name="Quandt C.A."/>
            <person name="Patterson W."/>
            <person name="Spatafora J.W."/>
        </authorList>
    </citation>
    <scope>NUCLEOTIDE SEQUENCE [LARGE SCALE GENOMIC DNA]</scope>
    <source>
        <strain evidence="2 3">CBS 113982</strain>
    </source>
</reference>
<evidence type="ECO:0000313" key="3">
    <source>
        <dbReference type="Proteomes" id="UP000236621"/>
    </source>
</evidence>
<dbReference type="Gene3D" id="2.120.10.10">
    <property type="match status" value="1"/>
</dbReference>
<feature type="signal peptide" evidence="1">
    <location>
        <begin position="1"/>
        <end position="22"/>
    </location>
</feature>
<sequence length="359" mass="38096">MLAFTLSRLLLGVTALTGLSHAAPTADIHARNVSPGSGQIVVDGGGVYMRATRLNDGSILGGYAAQDGPNHVLKAVRSTDGGASWAQIGTVASAPSATSDIDNAFPLQLPNGRVLFAFRNHDRTASGSYTYFRITLCYSDDGGHNWSFLSQIDERPQNGVNGLWEPFLRVSGNGVLQAFYSSENSSNDQDNLMKISSDNGQSWSVSWTVSGQGVTSRDGMTGVSNIDNNGNVICVFENTEIGHFSIDYVLSHDDGFNWGSRTRLYTAANGRDAGAPDVINVGGQLVASFMTNENSNTPSLDGGQMKVVVSNNGGSSWSGPTVTGDVGSHWGGLYSIDSSQFLALYSFDRAGLVSQKYHL</sequence>
<dbReference type="OrthoDB" id="2739686at2759"/>
<gene>
    <name evidence="2" type="ORF">TCAP_06358</name>
</gene>
<dbReference type="PANTHER" id="PTHR38792">
    <property type="entry name" value="BNR/ASP-BOX REPEAT DOMAIN PROTEIN (AFU_ORTHOLOGUE AFUA_7G06430)-RELATED"/>
    <property type="match status" value="1"/>
</dbReference>
<keyword evidence="3" id="KW-1185">Reference proteome</keyword>
<dbReference type="AlphaFoldDB" id="A0A2K3Q830"/>
<name>A0A2K3Q830_9HYPO</name>